<name>A0ABV1UFL4_9ACTN</name>
<dbReference type="SMART" id="SM00564">
    <property type="entry name" value="PQQ"/>
    <property type="match status" value="3"/>
</dbReference>
<accession>A0ABV1UFL4</accession>
<dbReference type="InterPro" id="IPR015943">
    <property type="entry name" value="WD40/YVTN_repeat-like_dom_sf"/>
</dbReference>
<dbReference type="Pfam" id="PF13360">
    <property type="entry name" value="PQQ_2"/>
    <property type="match status" value="1"/>
</dbReference>
<comment type="caution">
    <text evidence="7">The sequence shown here is derived from an EMBL/GenBank/DDBJ whole genome shotgun (WGS) entry which is preliminary data.</text>
</comment>
<proteinExistence type="predicted"/>
<evidence type="ECO:0000256" key="3">
    <source>
        <dbReference type="ARBA" id="ARBA00022777"/>
    </source>
</evidence>
<dbReference type="Pfam" id="PF00069">
    <property type="entry name" value="Pkinase"/>
    <property type="match status" value="1"/>
</dbReference>
<dbReference type="Gene3D" id="1.10.510.10">
    <property type="entry name" value="Transferase(Phosphotransferase) domain 1"/>
    <property type="match status" value="1"/>
</dbReference>
<dbReference type="InterPro" id="IPR008271">
    <property type="entry name" value="Ser/Thr_kinase_AS"/>
</dbReference>
<dbReference type="RefSeq" id="WP_073890164.1">
    <property type="nucleotide sequence ID" value="NZ_JBEPAZ010000035.1"/>
</dbReference>
<organism evidence="7 8">
    <name type="scientific">Streptomyces sp. 900105245</name>
    <dbReference type="NCBI Taxonomy" id="3154379"/>
    <lineage>
        <taxon>Bacteria</taxon>
        <taxon>Bacillati</taxon>
        <taxon>Actinomycetota</taxon>
        <taxon>Actinomycetes</taxon>
        <taxon>Kitasatosporales</taxon>
        <taxon>Streptomycetaceae</taxon>
        <taxon>Streptomyces</taxon>
    </lineage>
</organism>
<keyword evidence="8" id="KW-1185">Reference proteome</keyword>
<dbReference type="PROSITE" id="PS00108">
    <property type="entry name" value="PROTEIN_KINASE_ST"/>
    <property type="match status" value="1"/>
</dbReference>
<evidence type="ECO:0000256" key="2">
    <source>
        <dbReference type="ARBA" id="ARBA00022741"/>
    </source>
</evidence>
<dbReference type="InterPro" id="IPR011009">
    <property type="entry name" value="Kinase-like_dom_sf"/>
</dbReference>
<keyword evidence="4 5" id="KW-0067">ATP-binding</keyword>
<feature type="binding site" evidence="5">
    <location>
        <position position="43"/>
    </location>
    <ligand>
        <name>ATP</name>
        <dbReference type="ChEBI" id="CHEBI:30616"/>
    </ligand>
</feature>
<dbReference type="Gene3D" id="2.130.10.10">
    <property type="entry name" value="YVTN repeat-like/Quinoprotein amine dehydrogenase"/>
    <property type="match status" value="2"/>
</dbReference>
<dbReference type="GO" id="GO:0016301">
    <property type="term" value="F:kinase activity"/>
    <property type="evidence" value="ECO:0007669"/>
    <property type="project" value="UniProtKB-KW"/>
</dbReference>
<evidence type="ECO:0000256" key="5">
    <source>
        <dbReference type="PROSITE-ProRule" id="PRU10141"/>
    </source>
</evidence>
<dbReference type="PROSITE" id="PS50011">
    <property type="entry name" value="PROTEIN_KINASE_DOM"/>
    <property type="match status" value="1"/>
</dbReference>
<dbReference type="SMART" id="SM00220">
    <property type="entry name" value="S_TKc"/>
    <property type="match status" value="1"/>
</dbReference>
<dbReference type="CDD" id="cd14014">
    <property type="entry name" value="STKc_PknB_like"/>
    <property type="match status" value="1"/>
</dbReference>
<evidence type="ECO:0000313" key="8">
    <source>
        <dbReference type="Proteomes" id="UP001470023"/>
    </source>
</evidence>
<dbReference type="InterPro" id="IPR011047">
    <property type="entry name" value="Quinoprotein_ADH-like_sf"/>
</dbReference>
<gene>
    <name evidence="7" type="ORF">ABT272_30330</name>
</gene>
<dbReference type="PANTHER" id="PTHR43289:SF34">
    <property type="entry name" value="SERINE_THREONINE-PROTEIN KINASE YBDM-RELATED"/>
    <property type="match status" value="1"/>
</dbReference>
<dbReference type="PANTHER" id="PTHR43289">
    <property type="entry name" value="MITOGEN-ACTIVATED PROTEIN KINASE KINASE KINASE 20-RELATED"/>
    <property type="match status" value="1"/>
</dbReference>
<feature type="domain" description="Protein kinase" evidence="6">
    <location>
        <begin position="15"/>
        <end position="264"/>
    </location>
</feature>
<dbReference type="InterPro" id="IPR000719">
    <property type="entry name" value="Prot_kinase_dom"/>
</dbReference>
<evidence type="ECO:0000256" key="4">
    <source>
        <dbReference type="ARBA" id="ARBA00022840"/>
    </source>
</evidence>
<dbReference type="PROSITE" id="PS00107">
    <property type="entry name" value="PROTEIN_KINASE_ATP"/>
    <property type="match status" value="1"/>
</dbReference>
<evidence type="ECO:0000259" key="6">
    <source>
        <dbReference type="PROSITE" id="PS50011"/>
    </source>
</evidence>
<dbReference type="Gene3D" id="3.30.200.20">
    <property type="entry name" value="Phosphorylase Kinase, domain 1"/>
    <property type="match status" value="1"/>
</dbReference>
<keyword evidence="2 5" id="KW-0547">Nucleotide-binding</keyword>
<dbReference type="SUPFAM" id="SSF50998">
    <property type="entry name" value="Quinoprotein alcohol dehydrogenase-like"/>
    <property type="match status" value="2"/>
</dbReference>
<keyword evidence="3 7" id="KW-0418">Kinase</keyword>
<keyword evidence="1" id="KW-0808">Transferase</keyword>
<protein>
    <submittedName>
        <fullName evidence="7">Protein kinase</fullName>
    </submittedName>
</protein>
<evidence type="ECO:0000313" key="7">
    <source>
        <dbReference type="EMBL" id="MER6431987.1"/>
    </source>
</evidence>
<dbReference type="EMBL" id="JBEPAZ010000035">
    <property type="protein sequence ID" value="MER6431987.1"/>
    <property type="molecule type" value="Genomic_DNA"/>
</dbReference>
<evidence type="ECO:0000256" key="1">
    <source>
        <dbReference type="ARBA" id="ARBA00022679"/>
    </source>
</evidence>
<sequence length="694" mass="73832">MKPLGVGDPVRLGPYRLLGVLGEGGMGKVYVGEDGTGTVAAIKVLRPELAHDGHLAQRFVREALASQAVRSPGVAAVLGAQTEGGRPWIATEFLAGPTLDEAVDTHGPLDETGVRALAASIARTLADIHAAGFVHRDLKPQNIVLTSTGPRVIDFGIARPEHGLTLTTTGQIPVTPGYGAPEQVLGQRVTPAADVFSLGAVLVHAATGGRAFEAGHVAAVQYEVVHGEPRWNGLSPQLHALVAPLLAKDAAARPGPARIVTAFAPPRNSDRVWRRGPVADAIRERERQVRRLTAPPATGTVTTVTRRRLLTGLATGGTVLAAGGGTTAWWLLRQERADRAADPFRIPPAVRTPEARLLSADDGDFVVGGSPKALWRADVGADPDSRDPLPVRDVVVIGVYGGVGAFNVVDGKKRWQVQDLLPGHYLSLSDRLVVALDTDGTVRTFVPSTGRAKWTADADAAALLAADDEAVYVMTKDHRLRSVGRADARIRWTARIPPEFRGRISVRAAVDSGRLVLATVDGHLLVVATRDGSEAWRHLDQAKDAALSPVARDGVVYVNGRTLAARRITDGTRIWSKETRDMYRAPAEWGPPTVSGDSVYALAGMFPERRDTGDGGKKWTARSDASGDSRILLQGTGVWMIDHAYKTDVNAVDVETGDGGFTYRLPDAEHHGIAVGGNRAFVRNDALLCALPVF</sequence>
<dbReference type="Proteomes" id="UP001470023">
    <property type="component" value="Unassembled WGS sequence"/>
</dbReference>
<dbReference type="SUPFAM" id="SSF56112">
    <property type="entry name" value="Protein kinase-like (PK-like)"/>
    <property type="match status" value="1"/>
</dbReference>
<dbReference type="InterPro" id="IPR018391">
    <property type="entry name" value="PQQ_b-propeller_rpt"/>
</dbReference>
<dbReference type="InterPro" id="IPR017441">
    <property type="entry name" value="Protein_kinase_ATP_BS"/>
</dbReference>
<dbReference type="InterPro" id="IPR002372">
    <property type="entry name" value="PQQ_rpt_dom"/>
</dbReference>
<reference evidence="7 8" key="1">
    <citation type="submission" date="2024-06" db="EMBL/GenBank/DDBJ databases">
        <title>The Natural Products Discovery Center: Release of the First 8490 Sequenced Strains for Exploring Actinobacteria Biosynthetic Diversity.</title>
        <authorList>
            <person name="Kalkreuter E."/>
            <person name="Kautsar S.A."/>
            <person name="Yang D."/>
            <person name="Bader C.D."/>
            <person name="Teijaro C.N."/>
            <person name="Fluegel L."/>
            <person name="Davis C.M."/>
            <person name="Simpson J.R."/>
            <person name="Lauterbach L."/>
            <person name="Steele A.D."/>
            <person name="Gui C."/>
            <person name="Meng S."/>
            <person name="Li G."/>
            <person name="Viehrig K."/>
            <person name="Ye F."/>
            <person name="Su P."/>
            <person name="Kiefer A.F."/>
            <person name="Nichols A."/>
            <person name="Cepeda A.J."/>
            <person name="Yan W."/>
            <person name="Fan B."/>
            <person name="Jiang Y."/>
            <person name="Adhikari A."/>
            <person name="Zheng C.-J."/>
            <person name="Schuster L."/>
            <person name="Cowan T.M."/>
            <person name="Smanski M.J."/>
            <person name="Chevrette M.G."/>
            <person name="De Carvalho L.P.S."/>
            <person name="Shen B."/>
        </authorList>
    </citation>
    <scope>NUCLEOTIDE SEQUENCE [LARGE SCALE GENOMIC DNA]</scope>
    <source>
        <strain evidence="7 8">NPDC001166</strain>
    </source>
</reference>